<reference evidence="1 2" key="1">
    <citation type="journal article" date="2015" name="Int. J. Syst. Evol. Microbiol.">
        <title>Mariniphaga sediminis sp. nov., isolated from coastal sediment.</title>
        <authorList>
            <person name="Wang F.Q."/>
            <person name="Shen Q.Y."/>
            <person name="Chen G.J."/>
            <person name="Du Z.J."/>
        </authorList>
    </citation>
    <scope>NUCLEOTIDE SEQUENCE [LARGE SCALE GENOMIC DNA]</scope>
    <source>
        <strain evidence="1 2">SY21</strain>
    </source>
</reference>
<sequence length="268" mass="29650">MKYDCTLKKLTIWVVLIVFAPFFSDANIIVLNGLTHENQVQPGETYRGAIQIQNASEKNRSVRIYQRDYWFSYTGESKHDPAGSMERSNAGWISFSPELMDLGPNEVASVNFEVSVPEGESFSGTYWSVIMVEGIVPPDTSGYSKGVTINTAIRYAVQIVTNIGETGTNDIQFLGLELGKREETTQLFVALENTGERVLRPELALELFDEAGNSAGIIKAERRKTFPGTSVMVTLRLEGIKPGNYTGVLVADCDDDHVFGTNVSFEIE</sequence>
<evidence type="ECO:0000313" key="1">
    <source>
        <dbReference type="EMBL" id="RIH64046.1"/>
    </source>
</evidence>
<organism evidence="1 2">
    <name type="scientific">Mariniphaga sediminis</name>
    <dbReference type="NCBI Taxonomy" id="1628158"/>
    <lineage>
        <taxon>Bacteria</taxon>
        <taxon>Pseudomonadati</taxon>
        <taxon>Bacteroidota</taxon>
        <taxon>Bacteroidia</taxon>
        <taxon>Marinilabiliales</taxon>
        <taxon>Prolixibacteraceae</taxon>
        <taxon>Mariniphaga</taxon>
    </lineage>
</organism>
<proteinExistence type="predicted"/>
<evidence type="ECO:0008006" key="3">
    <source>
        <dbReference type="Google" id="ProtNLM"/>
    </source>
</evidence>
<gene>
    <name evidence="1" type="ORF">D1164_17090</name>
</gene>
<dbReference type="Proteomes" id="UP000266441">
    <property type="component" value="Unassembled WGS sequence"/>
</dbReference>
<dbReference type="AlphaFoldDB" id="A0A399CXV8"/>
<dbReference type="OrthoDB" id="1119204at2"/>
<accession>A0A399CXV8</accession>
<comment type="caution">
    <text evidence="1">The sequence shown here is derived from an EMBL/GenBank/DDBJ whole genome shotgun (WGS) entry which is preliminary data.</text>
</comment>
<dbReference type="RefSeq" id="WP_119351107.1">
    <property type="nucleotide sequence ID" value="NZ_QWET01000014.1"/>
</dbReference>
<dbReference type="EMBL" id="QWET01000014">
    <property type="protein sequence ID" value="RIH64046.1"/>
    <property type="molecule type" value="Genomic_DNA"/>
</dbReference>
<protein>
    <recommendedName>
        <fullName evidence="3">DUF916 domain-containing protein</fullName>
    </recommendedName>
</protein>
<name>A0A399CXV8_9BACT</name>
<evidence type="ECO:0000313" key="2">
    <source>
        <dbReference type="Proteomes" id="UP000266441"/>
    </source>
</evidence>
<keyword evidence="2" id="KW-1185">Reference proteome</keyword>